<dbReference type="AlphaFoldDB" id="A0A2U8WLH2"/>
<dbReference type="RefSeq" id="WP_109959329.1">
    <property type="nucleotide sequence ID" value="NZ_CP029553.1"/>
</dbReference>
<comment type="similarity">
    <text evidence="1">Belongs to the short-chain dehydrogenases/reductases (SDR) family.</text>
</comment>
<dbReference type="InterPro" id="IPR036291">
    <property type="entry name" value="NAD(P)-bd_dom_sf"/>
</dbReference>
<dbReference type="InterPro" id="IPR057326">
    <property type="entry name" value="KR_dom"/>
</dbReference>
<accession>A0A2U8WLH2</accession>
<protein>
    <submittedName>
        <fullName evidence="4">Short-chain dehydrogenase</fullName>
    </submittedName>
</protein>
<gene>
    <name evidence="4" type="ORF">DK419_12275</name>
</gene>
<dbReference type="Pfam" id="PF13561">
    <property type="entry name" value="adh_short_C2"/>
    <property type="match status" value="1"/>
</dbReference>
<keyword evidence="5" id="KW-1185">Reference proteome</keyword>
<dbReference type="GO" id="GO:0016491">
    <property type="term" value="F:oxidoreductase activity"/>
    <property type="evidence" value="ECO:0007669"/>
    <property type="project" value="UniProtKB-KW"/>
</dbReference>
<sequence length="255" mass="26557">MSANPHNRRVLVTGGGRGLGAAIVRSLMASGHDVDFTYRGSRDAAEALALELTALHPEQRVRPHGLDLSDKAALDDFCGVMEGEGVFGLVHNAGQPCDSLAAVLDQDRAEAAMQVNFWSLTRLAKALVRPMTRAKAGRIVAIGSVAALQANPGNAAYAASKGALIAYCRTLAIESARRGVTVNVVAPGFIDTDMMAPYAAHRAGMEKQIPTGRFAAPEEVADLVAFLVGPAAGYITGAVLPVDGGLTAMMGIHRS</sequence>
<reference evidence="4 5" key="1">
    <citation type="submission" date="2018-05" db="EMBL/GenBank/DDBJ databases">
        <title>Complete Genome Sequence of Methylobacterium sp. 17Sr1-28.</title>
        <authorList>
            <person name="Srinivasan S."/>
        </authorList>
    </citation>
    <scope>NUCLEOTIDE SEQUENCE [LARGE SCALE GENOMIC DNA]</scope>
    <source>
        <strain evidence="4 5">17Sr1-28</strain>
    </source>
</reference>
<evidence type="ECO:0000259" key="3">
    <source>
        <dbReference type="SMART" id="SM00822"/>
    </source>
</evidence>
<dbReference type="EMBL" id="CP029553">
    <property type="protein sequence ID" value="AWN46997.1"/>
    <property type="molecule type" value="Genomic_DNA"/>
</dbReference>
<evidence type="ECO:0000313" key="5">
    <source>
        <dbReference type="Proteomes" id="UP000245444"/>
    </source>
</evidence>
<dbReference type="InterPro" id="IPR050259">
    <property type="entry name" value="SDR"/>
</dbReference>
<dbReference type="Proteomes" id="UP000245444">
    <property type="component" value="Chromosome"/>
</dbReference>
<dbReference type="InterPro" id="IPR020904">
    <property type="entry name" value="Sc_DH/Rdtase_CS"/>
</dbReference>
<keyword evidence="2" id="KW-0560">Oxidoreductase</keyword>
<dbReference type="PANTHER" id="PTHR42879">
    <property type="entry name" value="3-OXOACYL-(ACYL-CARRIER-PROTEIN) REDUCTASE"/>
    <property type="match status" value="1"/>
</dbReference>
<proteinExistence type="inferred from homology"/>
<organism evidence="4 5">
    <name type="scientific">Methylobacterium terrae</name>
    <dbReference type="NCBI Taxonomy" id="2202827"/>
    <lineage>
        <taxon>Bacteria</taxon>
        <taxon>Pseudomonadati</taxon>
        <taxon>Pseudomonadota</taxon>
        <taxon>Alphaproteobacteria</taxon>
        <taxon>Hyphomicrobiales</taxon>
        <taxon>Methylobacteriaceae</taxon>
        <taxon>Methylobacterium</taxon>
    </lineage>
</organism>
<evidence type="ECO:0000256" key="2">
    <source>
        <dbReference type="ARBA" id="ARBA00023002"/>
    </source>
</evidence>
<evidence type="ECO:0000256" key="1">
    <source>
        <dbReference type="ARBA" id="ARBA00006484"/>
    </source>
</evidence>
<dbReference type="SUPFAM" id="SSF51735">
    <property type="entry name" value="NAD(P)-binding Rossmann-fold domains"/>
    <property type="match status" value="1"/>
</dbReference>
<dbReference type="GO" id="GO:0032787">
    <property type="term" value="P:monocarboxylic acid metabolic process"/>
    <property type="evidence" value="ECO:0007669"/>
    <property type="project" value="UniProtKB-ARBA"/>
</dbReference>
<dbReference type="OrthoDB" id="9804774at2"/>
<dbReference type="SMART" id="SM00822">
    <property type="entry name" value="PKS_KR"/>
    <property type="match status" value="1"/>
</dbReference>
<dbReference type="PRINTS" id="PR00080">
    <property type="entry name" value="SDRFAMILY"/>
</dbReference>
<dbReference type="InterPro" id="IPR002347">
    <property type="entry name" value="SDR_fam"/>
</dbReference>
<feature type="domain" description="Ketoreductase" evidence="3">
    <location>
        <begin position="8"/>
        <end position="193"/>
    </location>
</feature>
<dbReference type="PRINTS" id="PR00081">
    <property type="entry name" value="GDHRDH"/>
</dbReference>
<dbReference type="PANTHER" id="PTHR42879:SF2">
    <property type="entry name" value="3-OXOACYL-[ACYL-CARRIER-PROTEIN] REDUCTASE FABG"/>
    <property type="match status" value="1"/>
</dbReference>
<evidence type="ECO:0000313" key="4">
    <source>
        <dbReference type="EMBL" id="AWN46997.1"/>
    </source>
</evidence>
<name>A0A2U8WLH2_9HYPH</name>
<dbReference type="Gene3D" id="3.40.50.720">
    <property type="entry name" value="NAD(P)-binding Rossmann-like Domain"/>
    <property type="match status" value="1"/>
</dbReference>
<dbReference type="FunFam" id="3.40.50.720:FF:000173">
    <property type="entry name" value="3-oxoacyl-[acyl-carrier protein] reductase"/>
    <property type="match status" value="1"/>
</dbReference>
<dbReference type="PROSITE" id="PS00061">
    <property type="entry name" value="ADH_SHORT"/>
    <property type="match status" value="1"/>
</dbReference>
<dbReference type="KEGG" id="mtea:DK419_12275"/>